<dbReference type="KEGG" id="psq:PUNSTDRAFT_139463"/>
<dbReference type="Pfam" id="PF12770">
    <property type="entry name" value="CHAT"/>
    <property type="match status" value="1"/>
</dbReference>
<gene>
    <name evidence="2" type="ORF">PUNSTDRAFT_139463</name>
</gene>
<dbReference type="Gene3D" id="1.25.40.10">
    <property type="entry name" value="Tetratricopeptide repeat domain"/>
    <property type="match status" value="1"/>
</dbReference>
<organism evidence="2 3">
    <name type="scientific">Punctularia strigosozonata (strain HHB-11173)</name>
    <name type="common">White-rot fungus</name>
    <dbReference type="NCBI Taxonomy" id="741275"/>
    <lineage>
        <taxon>Eukaryota</taxon>
        <taxon>Fungi</taxon>
        <taxon>Dikarya</taxon>
        <taxon>Basidiomycota</taxon>
        <taxon>Agaricomycotina</taxon>
        <taxon>Agaricomycetes</taxon>
        <taxon>Corticiales</taxon>
        <taxon>Punctulariaceae</taxon>
        <taxon>Punctularia</taxon>
    </lineage>
</organism>
<reference evidence="3" key="1">
    <citation type="journal article" date="2012" name="Science">
        <title>The Paleozoic origin of enzymatic lignin decomposition reconstructed from 31 fungal genomes.</title>
        <authorList>
            <person name="Floudas D."/>
            <person name="Binder M."/>
            <person name="Riley R."/>
            <person name="Barry K."/>
            <person name="Blanchette R.A."/>
            <person name="Henrissat B."/>
            <person name="Martinez A.T."/>
            <person name="Otillar R."/>
            <person name="Spatafora J.W."/>
            <person name="Yadav J.S."/>
            <person name="Aerts A."/>
            <person name="Benoit I."/>
            <person name="Boyd A."/>
            <person name="Carlson A."/>
            <person name="Copeland A."/>
            <person name="Coutinho P.M."/>
            <person name="de Vries R.P."/>
            <person name="Ferreira P."/>
            <person name="Findley K."/>
            <person name="Foster B."/>
            <person name="Gaskell J."/>
            <person name="Glotzer D."/>
            <person name="Gorecki P."/>
            <person name="Heitman J."/>
            <person name="Hesse C."/>
            <person name="Hori C."/>
            <person name="Igarashi K."/>
            <person name="Jurgens J.A."/>
            <person name="Kallen N."/>
            <person name="Kersten P."/>
            <person name="Kohler A."/>
            <person name="Kuees U."/>
            <person name="Kumar T.K.A."/>
            <person name="Kuo A."/>
            <person name="LaButti K."/>
            <person name="Larrondo L.F."/>
            <person name="Lindquist E."/>
            <person name="Ling A."/>
            <person name="Lombard V."/>
            <person name="Lucas S."/>
            <person name="Lundell T."/>
            <person name="Martin R."/>
            <person name="McLaughlin D.J."/>
            <person name="Morgenstern I."/>
            <person name="Morin E."/>
            <person name="Murat C."/>
            <person name="Nagy L.G."/>
            <person name="Nolan M."/>
            <person name="Ohm R.A."/>
            <person name="Patyshakuliyeva A."/>
            <person name="Rokas A."/>
            <person name="Ruiz-Duenas F.J."/>
            <person name="Sabat G."/>
            <person name="Salamov A."/>
            <person name="Samejima M."/>
            <person name="Schmutz J."/>
            <person name="Slot J.C."/>
            <person name="St John F."/>
            <person name="Stenlid J."/>
            <person name="Sun H."/>
            <person name="Sun S."/>
            <person name="Syed K."/>
            <person name="Tsang A."/>
            <person name="Wiebenga A."/>
            <person name="Young D."/>
            <person name="Pisabarro A."/>
            <person name="Eastwood D.C."/>
            <person name="Martin F."/>
            <person name="Cullen D."/>
            <person name="Grigoriev I.V."/>
            <person name="Hibbett D.S."/>
        </authorList>
    </citation>
    <scope>NUCLEOTIDE SEQUENCE [LARGE SCALE GENOMIC DNA]</scope>
    <source>
        <strain evidence="3">HHB-11173 SS5</strain>
    </source>
</reference>
<sequence>MFRTPVINDTELDTKILQWDLYLRWTPYDNPDFHVLRKAAQLTFTRYLKHGSFHDLQDSIVLQERVLDHPSVQNAHSYGSLGALAIALAERWYQISQVEDIQRAISLHEEALDLHVTPDEDRALLLGNLALTLIYQDLSDAQPLRIRRTIFLLREALAISPICNDTAAILNARLGRALERFYSCSEGQMSDLDEAISVCRKAVDLLPAGHVDRPEALMSLSNAIGRKDAKSRGPGAEECRFLYRLTLDEMSPTHPRRVSCLSSLAYLLCIAYDTKRGSRADLDEGLQMCHEAMALLDPAHLIYPAVVGRLGVALSCRFSYFPQNREDLDYSILLHEKAMHADPLSSASRYIHVHNLAHALEIRYNKFKDVADLQRAIELGREALELCPPGHPDHHYSAGVLSLRLILHPSVSISAIDEMVDLFAAILRDEFEPTRTGRSTPLNTTARLFHARFLRSGEPSDWSRCMELFEAATADPYSDYVERFEAAKEWITVTQSSNSTEATMKAYQMAVDISPHRIYPALDLSSQLDNLKREFASVSCDAAGCALALADTLRAATMLEQGRATFWSQRLQLRSSFKGLPQELADRLFESSRKMEEYTDLKRSPSASGEQKLLQQRAQHESFQQLVREVRTYPGYHEFLQPPGNDSLVKAAEKGSLVMLLSSRHYGSFAIIIRHHSSVAEHIPFPSLDFDDLTKMAGSFQHSVRRVREEWRSEAREGHFRLKLDKRRLVPEEEPDIMTRLWTTVAEPIIRRLGLKKCPSYDTRPRIWWCCAGPFASLPIHAAGRAGVNAEYLSDYVLSSYVPTIGCLTQARSYAHSMPLEVKKVLIVAEPEVEGQVPLPNAIAERQIIYNKLREKGVPLSSQPKPLARQRLTDILRDMEDASIVHLACHGRQDPDEPLSSGFVLRDGRLTISDVIRLKLHNTHFAFLAACESASGDREQPDEAIHLGAAMLFMGVKSVVGTLWRASALQSSRAKLMALQVDG</sequence>
<dbReference type="GeneID" id="18880324"/>
<dbReference type="OrthoDB" id="9991317at2759"/>
<keyword evidence="3" id="KW-1185">Reference proteome</keyword>
<dbReference type="OMA" id="CHEAMAL"/>
<dbReference type="InterPro" id="IPR011990">
    <property type="entry name" value="TPR-like_helical_dom_sf"/>
</dbReference>
<evidence type="ECO:0000313" key="2">
    <source>
        <dbReference type="EMBL" id="EIN03582.1"/>
    </source>
</evidence>
<protein>
    <recommendedName>
        <fullName evidence="1">CHAT domain-containing protein</fullName>
    </recommendedName>
</protein>
<dbReference type="HOGENOM" id="CLU_001305_5_1_1"/>
<dbReference type="EMBL" id="JH687561">
    <property type="protein sequence ID" value="EIN03582.1"/>
    <property type="molecule type" value="Genomic_DNA"/>
</dbReference>
<evidence type="ECO:0000259" key="1">
    <source>
        <dbReference type="Pfam" id="PF12770"/>
    </source>
</evidence>
<evidence type="ECO:0000313" key="3">
    <source>
        <dbReference type="Proteomes" id="UP000054196"/>
    </source>
</evidence>
<dbReference type="eggNOG" id="KOG4626">
    <property type="taxonomic scope" value="Eukaryota"/>
</dbReference>
<dbReference type="AlphaFoldDB" id="R7S1C0"/>
<dbReference type="RefSeq" id="XP_007389239.1">
    <property type="nucleotide sequence ID" value="XM_007389177.1"/>
</dbReference>
<dbReference type="Proteomes" id="UP000054196">
    <property type="component" value="Unassembled WGS sequence"/>
</dbReference>
<proteinExistence type="predicted"/>
<name>R7S1C0_PUNST</name>
<accession>R7S1C0</accession>
<feature type="domain" description="CHAT" evidence="1">
    <location>
        <begin position="738"/>
        <end position="965"/>
    </location>
</feature>
<dbReference type="InterPro" id="IPR024983">
    <property type="entry name" value="CHAT_dom"/>
</dbReference>